<evidence type="ECO:0000313" key="1">
    <source>
        <dbReference type="EMBL" id="SHO81118.1"/>
    </source>
</evidence>
<reference evidence="1" key="1">
    <citation type="submission" date="2016-10" db="EMBL/GenBank/DDBJ databases">
        <authorList>
            <person name="de Groot N.N."/>
        </authorList>
    </citation>
    <scope>NUCLEOTIDE SEQUENCE</scope>
</reference>
<protein>
    <recommendedName>
        <fullName evidence="2">HEPN domain-containing protein</fullName>
    </recommendedName>
</protein>
<evidence type="ECO:0008006" key="2">
    <source>
        <dbReference type="Google" id="ProtNLM"/>
    </source>
</evidence>
<dbReference type="AlphaFoldDB" id="A0A1W1EJR4"/>
<dbReference type="EMBL" id="FRYL01000030">
    <property type="protein sequence ID" value="SHO81118.1"/>
    <property type="molecule type" value="Genomic_DNA"/>
</dbReference>
<sequence>MVNKTYALEWLNFSIKNLNTAKLLFEANHYEDEIVFLREATNYYKEDRYPNPNYFLPSKEEIKEILDFTDKLFYRVCQILEMDISEVKC</sequence>
<name>A0A1W1EJR4_9ZZZZ</name>
<accession>A0A1W1EJR4</accession>
<proteinExistence type="predicted"/>
<organism evidence="1">
    <name type="scientific">hydrothermal vent metagenome</name>
    <dbReference type="NCBI Taxonomy" id="652676"/>
    <lineage>
        <taxon>unclassified sequences</taxon>
        <taxon>metagenomes</taxon>
        <taxon>ecological metagenomes</taxon>
    </lineage>
</organism>
<gene>
    <name evidence="1" type="ORF">MNB_SV-15-600</name>
</gene>